<dbReference type="EMBL" id="JACOQI010000051">
    <property type="protein sequence ID" value="MBC5772281.1"/>
    <property type="molecule type" value="Genomic_DNA"/>
</dbReference>
<accession>A0A923S903</accession>
<dbReference type="RefSeq" id="WP_187016396.1">
    <property type="nucleotide sequence ID" value="NZ_JACOQI010000051.1"/>
</dbReference>
<evidence type="ECO:0000313" key="2">
    <source>
        <dbReference type="Proteomes" id="UP000620327"/>
    </source>
</evidence>
<sequence>MSVCTFIASDFPLKEVAPVRDYPLEINLDDGEMYDGDADDNYSLLSFTDVWEYTDKKYGVHLEWNYCTAGRAKQLIEYLKNALQDADSVELWRVWLGVSDEFDDFEDSPVIHRQTISIDELTVKHIEEIDRSDVWNTPDKTHPNRPSFYCLEIRRR</sequence>
<name>A0A923S903_9FIRM</name>
<comment type="caution">
    <text evidence="1">The sequence shown here is derived from an EMBL/GenBank/DDBJ whole genome shotgun (WGS) entry which is preliminary data.</text>
</comment>
<proteinExistence type="predicted"/>
<organism evidence="1 2">
    <name type="scientific">Dysosmobacter segnis</name>
    <dbReference type="NCBI Taxonomy" id="2763042"/>
    <lineage>
        <taxon>Bacteria</taxon>
        <taxon>Bacillati</taxon>
        <taxon>Bacillota</taxon>
        <taxon>Clostridia</taxon>
        <taxon>Eubacteriales</taxon>
        <taxon>Oscillospiraceae</taxon>
        <taxon>Dysosmobacter</taxon>
    </lineage>
</organism>
<dbReference type="AlphaFoldDB" id="A0A923S903"/>
<dbReference type="Proteomes" id="UP000620327">
    <property type="component" value="Unassembled WGS sequence"/>
</dbReference>
<gene>
    <name evidence="1" type="ORF">H8Z83_18590</name>
</gene>
<reference evidence="1" key="1">
    <citation type="submission" date="2020-08" db="EMBL/GenBank/DDBJ databases">
        <title>Genome public.</title>
        <authorList>
            <person name="Liu C."/>
            <person name="Sun Q."/>
        </authorList>
    </citation>
    <scope>NUCLEOTIDE SEQUENCE</scope>
    <source>
        <strain evidence="1">BX15</strain>
    </source>
</reference>
<protein>
    <submittedName>
        <fullName evidence="1">Uncharacterized protein</fullName>
    </submittedName>
</protein>
<keyword evidence="2" id="KW-1185">Reference proteome</keyword>
<evidence type="ECO:0000313" key="1">
    <source>
        <dbReference type="EMBL" id="MBC5772281.1"/>
    </source>
</evidence>